<evidence type="ECO:0000313" key="2">
    <source>
        <dbReference type="Proteomes" id="UP000271889"/>
    </source>
</evidence>
<gene>
    <name evidence="1" type="ORF">CGOC_LOCUS1881</name>
</gene>
<proteinExistence type="predicted"/>
<evidence type="ECO:0000313" key="1">
    <source>
        <dbReference type="EMBL" id="VDK50814.1"/>
    </source>
</evidence>
<organism evidence="1 2">
    <name type="scientific">Cylicostephanus goldi</name>
    <name type="common">Nematode worm</name>
    <dbReference type="NCBI Taxonomy" id="71465"/>
    <lineage>
        <taxon>Eukaryota</taxon>
        <taxon>Metazoa</taxon>
        <taxon>Ecdysozoa</taxon>
        <taxon>Nematoda</taxon>
        <taxon>Chromadorea</taxon>
        <taxon>Rhabditida</taxon>
        <taxon>Rhabditina</taxon>
        <taxon>Rhabditomorpha</taxon>
        <taxon>Strongyloidea</taxon>
        <taxon>Strongylidae</taxon>
        <taxon>Cylicostephanus</taxon>
    </lineage>
</organism>
<accession>A0A3P6S3P0</accession>
<dbReference type="Gene3D" id="1.10.150.900">
    <property type="match status" value="1"/>
</dbReference>
<dbReference type="PANTHER" id="PTHR45892">
    <property type="entry name" value="AMINOACYLASE-1"/>
    <property type="match status" value="1"/>
</dbReference>
<name>A0A3P6S3P0_CYLGO</name>
<dbReference type="Proteomes" id="UP000271889">
    <property type="component" value="Unassembled WGS sequence"/>
</dbReference>
<dbReference type="AlphaFoldDB" id="A0A3P6S3P0"/>
<keyword evidence="2" id="KW-1185">Reference proteome</keyword>
<dbReference type="GO" id="GO:0004046">
    <property type="term" value="F:aminoacylase activity"/>
    <property type="evidence" value="ECO:0007669"/>
    <property type="project" value="TreeGrafter"/>
</dbReference>
<reference evidence="1 2" key="1">
    <citation type="submission" date="2018-11" db="EMBL/GenBank/DDBJ databases">
        <authorList>
            <consortium name="Pathogen Informatics"/>
        </authorList>
    </citation>
    <scope>NUCLEOTIDE SEQUENCE [LARGE SCALE GENOMIC DNA]</scope>
</reference>
<dbReference type="EMBL" id="UYRV01003861">
    <property type="protein sequence ID" value="VDK50814.1"/>
    <property type="molecule type" value="Genomic_DNA"/>
</dbReference>
<protein>
    <submittedName>
        <fullName evidence="1">Uncharacterized protein</fullName>
    </submittedName>
</protein>
<dbReference type="InterPro" id="IPR052083">
    <property type="entry name" value="Aminoacylase-1_M20A"/>
</dbReference>
<dbReference type="OrthoDB" id="3064516at2759"/>
<sequence>MNNTPSLLHDHDEYLNENVFLRGVKIYETLIDNLASTQYHL</sequence>
<dbReference type="PANTHER" id="PTHR45892:SF1">
    <property type="entry name" value="AMINOACYLASE-1"/>
    <property type="match status" value="1"/>
</dbReference>